<dbReference type="EMBL" id="CP010897">
    <property type="protein sequence ID" value="AJP58194.1"/>
    <property type="molecule type" value="Genomic_DNA"/>
</dbReference>
<protein>
    <recommendedName>
        <fullName evidence="3">Intradiol ring-cleavage dioxygenases domain-containing protein</fullName>
    </recommendedName>
</protein>
<evidence type="ECO:0000313" key="2">
    <source>
        <dbReference type="Proteomes" id="UP000035085"/>
    </source>
</evidence>
<evidence type="ECO:0008006" key="3">
    <source>
        <dbReference type="Google" id="ProtNLM"/>
    </source>
</evidence>
<gene>
    <name evidence="1" type="ORF">UC34_16925</name>
</gene>
<proteinExistence type="predicted"/>
<dbReference type="Proteomes" id="UP000035085">
    <property type="component" value="Chromosome"/>
</dbReference>
<evidence type="ECO:0000313" key="1">
    <source>
        <dbReference type="EMBL" id="AJP58194.1"/>
    </source>
</evidence>
<accession>A0ABM5T0M1</accession>
<dbReference type="RefSeq" id="WP_044456466.1">
    <property type="nucleotide sequence ID" value="NZ_CP010897.2"/>
</dbReference>
<organism evidence="1 2">
    <name type="scientific">Pandoraea vervacti</name>
    <dbReference type="NCBI Taxonomy" id="656178"/>
    <lineage>
        <taxon>Bacteria</taxon>
        <taxon>Pseudomonadati</taxon>
        <taxon>Pseudomonadota</taxon>
        <taxon>Betaproteobacteria</taxon>
        <taxon>Burkholderiales</taxon>
        <taxon>Burkholderiaceae</taxon>
        <taxon>Pandoraea</taxon>
    </lineage>
</organism>
<reference evidence="2" key="1">
    <citation type="submission" date="2015-02" db="EMBL/GenBank/DDBJ databases">
        <title>Complete Genome Sequencing of Pandoraea vervacti NS15 sp. nov.</title>
        <authorList>
            <person name="Chan K.-G."/>
        </authorList>
    </citation>
    <scope>NUCLEOTIDE SEQUENCE [LARGE SCALE GENOMIC DNA]</scope>
    <source>
        <strain evidence="2">NS15</strain>
    </source>
</reference>
<name>A0ABM5T0M1_9BURK</name>
<sequence>MSILVEQLKRIGALQHPIPADAGADADANANRARVWRVERLPPARADVGNVSAVLKRTAGGERREYVAERIQVSDDPIFGFRGVMGLHFASPPHEAHEERVSVLFRRDLPNGSYLVGDAMADAPAAVDYGLYFRNPPYYPDGDMLITFEIVTGKLILENRPEAQVLAGRFENVLVKIHKVDHLIGIGPDTPYELTMLDGRFEAAL</sequence>
<keyword evidence="2" id="KW-1185">Reference proteome</keyword>